<feature type="chain" id="PRO_5045662263" evidence="1">
    <location>
        <begin position="22"/>
        <end position="166"/>
    </location>
</feature>
<dbReference type="EMBL" id="CP118247">
    <property type="protein sequence ID" value="WDR04405.1"/>
    <property type="molecule type" value="Genomic_DNA"/>
</dbReference>
<evidence type="ECO:0000313" key="3">
    <source>
        <dbReference type="Proteomes" id="UP001222118"/>
    </source>
</evidence>
<accession>A0ABY7YTP1</accession>
<dbReference type="RefSeq" id="WP_282209926.1">
    <property type="nucleotide sequence ID" value="NZ_CP118247.1"/>
</dbReference>
<keyword evidence="3" id="KW-1185">Reference proteome</keyword>
<dbReference type="Pfam" id="PF06776">
    <property type="entry name" value="IalB"/>
    <property type="match status" value="1"/>
</dbReference>
<evidence type="ECO:0000313" key="2">
    <source>
        <dbReference type="EMBL" id="WDR04405.1"/>
    </source>
</evidence>
<dbReference type="InterPro" id="IPR010642">
    <property type="entry name" value="Invasion_prot_B"/>
</dbReference>
<protein>
    <submittedName>
        <fullName evidence="2">Invasion associated locus B family protein</fullName>
    </submittedName>
</protein>
<dbReference type="InterPro" id="IPR038696">
    <property type="entry name" value="IalB_sf"/>
</dbReference>
<evidence type="ECO:0000256" key="1">
    <source>
        <dbReference type="SAM" id="SignalP"/>
    </source>
</evidence>
<dbReference type="Proteomes" id="UP001222118">
    <property type="component" value="Chromosome"/>
</dbReference>
<organism evidence="2 3">
    <name type="scientific">Devosia rhodophyticola</name>
    <dbReference type="NCBI Taxonomy" id="3026423"/>
    <lineage>
        <taxon>Bacteria</taxon>
        <taxon>Pseudomonadati</taxon>
        <taxon>Pseudomonadota</taxon>
        <taxon>Alphaproteobacteria</taxon>
        <taxon>Hyphomicrobiales</taxon>
        <taxon>Devosiaceae</taxon>
        <taxon>Devosia</taxon>
    </lineage>
</organism>
<gene>
    <name evidence="2" type="ORF">PSQ90_08565</name>
</gene>
<feature type="signal peptide" evidence="1">
    <location>
        <begin position="1"/>
        <end position="21"/>
    </location>
</feature>
<keyword evidence="1" id="KW-0732">Signal</keyword>
<proteinExistence type="predicted"/>
<name>A0ABY7YTP1_9HYPH</name>
<dbReference type="Gene3D" id="2.60.40.1880">
    <property type="entry name" value="Invasion associated locus B (IalB) protein"/>
    <property type="match status" value="1"/>
</dbReference>
<sequence length="166" mass="17461">MKFRSLLAFSLVLAMSQAASAETVRLLGDYRDWSAYASTDTTNKVCFAMSKPKTVEPQPNGYTQAQIYVAHRPSENVTNEFNLVAGFDFAPDSKATVSIGGQSFSLFTQKDAAWLDDAGQSANLAGAIRAGSTLVIEGTSAGGIKIKETYSLSGATAASQAIAGEC</sequence>
<reference evidence="2 3" key="1">
    <citation type="submission" date="2023-02" db="EMBL/GenBank/DDBJ databases">
        <title>Devosia chondri sp. nov., isolated from the phycosphere of marine algae.</title>
        <authorList>
            <person name="Kim J.M."/>
            <person name="Lee J.K."/>
            <person name="Choi B.J."/>
            <person name="Bayburt H."/>
            <person name="Jeon C.O."/>
        </authorList>
    </citation>
    <scope>NUCLEOTIDE SEQUENCE [LARGE SCALE GENOMIC DNA]</scope>
    <source>
        <strain evidence="2 3">G2-5</strain>
    </source>
</reference>